<dbReference type="InterPro" id="IPR005135">
    <property type="entry name" value="Endo/exonuclease/phosphatase"/>
</dbReference>
<evidence type="ECO:0000259" key="1">
    <source>
        <dbReference type="PROSITE" id="PS50878"/>
    </source>
</evidence>
<accession>A0AAD7YP62</accession>
<dbReference type="SUPFAM" id="SSF56672">
    <property type="entry name" value="DNA/RNA polymerases"/>
    <property type="match status" value="1"/>
</dbReference>
<reference evidence="3" key="1">
    <citation type="submission" date="2023-03" db="EMBL/GenBank/DDBJ databases">
        <title>Chromosome-level genomes of two armyworms, Mythimna separata and Mythimna loreyi, provide insights into the biosynthesis and reception of sex pheromones.</title>
        <authorList>
            <person name="Zhao H."/>
        </authorList>
    </citation>
    <scope>NUCLEOTIDE SEQUENCE</scope>
    <source>
        <strain evidence="3">BeijingLab</strain>
        <tissue evidence="3">Pupa</tissue>
    </source>
</reference>
<dbReference type="InterPro" id="IPR052560">
    <property type="entry name" value="RdDP_mobile_element"/>
</dbReference>
<keyword evidence="4" id="KW-1185">Reference proteome</keyword>
<dbReference type="PANTHER" id="PTHR36688:SF2">
    <property type="entry name" value="ENDONUCLEASE_EXONUCLEASE_PHOSPHATASE DOMAIN-CONTAINING PROTEIN"/>
    <property type="match status" value="1"/>
</dbReference>
<feature type="domain" description="Reverse transcriptase" evidence="1">
    <location>
        <begin position="500"/>
        <end position="769"/>
    </location>
</feature>
<dbReference type="EMBL" id="JARGEI010000012">
    <property type="protein sequence ID" value="KAJ8722705.1"/>
    <property type="molecule type" value="Genomic_DNA"/>
</dbReference>
<evidence type="ECO:0000313" key="4">
    <source>
        <dbReference type="Proteomes" id="UP001231518"/>
    </source>
</evidence>
<protein>
    <recommendedName>
        <fullName evidence="5">RNA-directed DNA polymerase from mobile element jockey</fullName>
    </recommendedName>
</protein>
<dbReference type="PROSITE" id="PS50878">
    <property type="entry name" value="RT_POL"/>
    <property type="match status" value="1"/>
</dbReference>
<dbReference type="InterPro" id="IPR012337">
    <property type="entry name" value="RNaseH-like_sf"/>
</dbReference>
<gene>
    <name evidence="3" type="ORF">PYW07_003885</name>
</gene>
<dbReference type="Gene3D" id="3.60.10.10">
    <property type="entry name" value="Endonuclease/exonuclease/phosphatase"/>
    <property type="match status" value="1"/>
</dbReference>
<evidence type="ECO:0008006" key="5">
    <source>
        <dbReference type="Google" id="ProtNLM"/>
    </source>
</evidence>
<comment type="caution">
    <text evidence="3">The sequence shown here is derived from an EMBL/GenBank/DDBJ whole genome shotgun (WGS) entry which is preliminary data.</text>
</comment>
<dbReference type="Proteomes" id="UP001231518">
    <property type="component" value="Chromosome 15"/>
</dbReference>
<dbReference type="InterPro" id="IPR036691">
    <property type="entry name" value="Endo/exonu/phosph_ase_sf"/>
</dbReference>
<dbReference type="PANTHER" id="PTHR36688">
    <property type="entry name" value="ENDO/EXONUCLEASE/PHOSPHATASE DOMAIN-CONTAINING PROTEIN"/>
    <property type="match status" value="1"/>
</dbReference>
<dbReference type="InterPro" id="IPR000477">
    <property type="entry name" value="RT_dom"/>
</dbReference>
<dbReference type="Pfam" id="PF00075">
    <property type="entry name" value="RNase_H"/>
    <property type="match status" value="1"/>
</dbReference>
<sequence length="1269" mass="143225">MIFFPHYIIFSLSLISHRPTQPHLAIHLNQFIMDNTKIIQWNCRSLINKKSEVIHLLNKYDPFVFALAETWLKPSNIFKLNGYLTIREDRSDGYGGVAILIKNSIPFSNIRLPPHSEEISIVAIKLQHICLVSIYVPHPSTPVLQEIKDLFSFLPKPFLILGDLNCHHQSWGCSTSTCYGDELLDIIDLHNLCILNTGAATRRCGPNQNQSAIDLSICSPSLASSLTWDILTSTYGSDHFPIVISYPFSNAKAPIRRSNLKHKLSDRNNNDWDKFRNIVDSKLCSLPVISDGNENSCAEALAHILIAAANDVFPVKKNNRSTIPSPPWWDSECTELIKKRREAELSYNLDMSDINFVTLTNLNKEISKVFKKKKFESWRNFCSAISPNTHPTIVWRNIRRFRSICHNSSPIPDSLASEFLDKLAPPWVPEAINLNLSPLTNNQVTSDTHPTLDLPFSLTELKGVIHRTKDSAPGIDGIPYSFFANLNDNVLNYYLDLINSIMKTGNIPVEWKLQMVLPFLKPNKTPSDASSYRPIVLSSILMKLAEHLIKNRLEWYVESKGLLAESQYGFRKGKSTTDCLSIFSSDIRLSFSNNQSTIAVFLDINAAYDNVVLSVLQNKLKALEVPLNLTNFIINILTERSVNMLIGDHDVSHLVWRGLPQGSVLSPLLYNIYTFDLDSSLTNHVKVLQYADDLLLYFSSQSIEQASDVINSALSTLESWLDLNGLDLSASKSAAVLFTRKRNIPLVNLSYKGTLIPVEDKFKYLGVIFDSKLSCVPHCDYIVNKCENHLNMLRCLSGVWWGAHPFSLKLIYNAIIRSTLDYGLFVLEPGSVMAFKKLDLIQSKALRIISGAMKSSPINALQIECGEAPLSLRRQFLSDKYLFRILQFSNHPLIPKLESLMLQIESSVYWSHKRAPCLVESYKKYLSLSSPIHRSNKLPLFNNSYESLLFNPNIEFNCVSKSDPDCHLSFNIFLIEHSDFHHIFTDAAKRSPTGCVGIGTYHTQYNIVQKIKLPPETSVFTGECFGILKALEYARVFKLKKCLIFTDSQSALLAIGKSPFRHKVQSPIIYAIRELAFRTISEGNTLQFAWIPGHSGIHGNVVADALAGDAVQCGDLVPYTNFGYDLETLPRNFLRDTWKVAWDISSKSKGRYFSFIQPEIPEKPWFGRAKFGKVETSILIRLRLGHVCSPVHLAKLHIIDDPNCSCGTDLGDLNHIFFSCPLLDRSSFLCNLLSLRIPFPTSILSLLCTNSFPVYKCIASFIILNNIKL</sequence>
<dbReference type="GO" id="GO:0003676">
    <property type="term" value="F:nucleic acid binding"/>
    <property type="evidence" value="ECO:0007669"/>
    <property type="project" value="InterPro"/>
</dbReference>
<dbReference type="SUPFAM" id="SSF53098">
    <property type="entry name" value="Ribonuclease H-like"/>
    <property type="match status" value="1"/>
</dbReference>
<dbReference type="SUPFAM" id="SSF56219">
    <property type="entry name" value="DNase I-like"/>
    <property type="match status" value="1"/>
</dbReference>
<evidence type="ECO:0000313" key="3">
    <source>
        <dbReference type="EMBL" id="KAJ8722705.1"/>
    </source>
</evidence>
<dbReference type="Pfam" id="PF14529">
    <property type="entry name" value="Exo_endo_phos_2"/>
    <property type="match status" value="1"/>
</dbReference>
<dbReference type="InterPro" id="IPR002156">
    <property type="entry name" value="RNaseH_domain"/>
</dbReference>
<dbReference type="GO" id="GO:0042575">
    <property type="term" value="C:DNA polymerase complex"/>
    <property type="evidence" value="ECO:0007669"/>
    <property type="project" value="UniProtKB-ARBA"/>
</dbReference>
<evidence type="ECO:0000259" key="2">
    <source>
        <dbReference type="PROSITE" id="PS50879"/>
    </source>
</evidence>
<dbReference type="CDD" id="cd09276">
    <property type="entry name" value="Rnase_HI_RT_non_LTR"/>
    <property type="match status" value="1"/>
</dbReference>
<dbReference type="Pfam" id="PF00078">
    <property type="entry name" value="RVT_1"/>
    <property type="match status" value="1"/>
</dbReference>
<organism evidence="3 4">
    <name type="scientific">Mythimna separata</name>
    <name type="common">Oriental armyworm</name>
    <name type="synonym">Pseudaletia separata</name>
    <dbReference type="NCBI Taxonomy" id="271217"/>
    <lineage>
        <taxon>Eukaryota</taxon>
        <taxon>Metazoa</taxon>
        <taxon>Ecdysozoa</taxon>
        <taxon>Arthropoda</taxon>
        <taxon>Hexapoda</taxon>
        <taxon>Insecta</taxon>
        <taxon>Pterygota</taxon>
        <taxon>Neoptera</taxon>
        <taxon>Endopterygota</taxon>
        <taxon>Lepidoptera</taxon>
        <taxon>Glossata</taxon>
        <taxon>Ditrysia</taxon>
        <taxon>Noctuoidea</taxon>
        <taxon>Noctuidae</taxon>
        <taxon>Noctuinae</taxon>
        <taxon>Hadenini</taxon>
        <taxon>Mythimna</taxon>
    </lineage>
</organism>
<name>A0AAD7YP62_MYTSE</name>
<feature type="domain" description="RNase H type-1" evidence="2">
    <location>
        <begin position="977"/>
        <end position="1112"/>
    </location>
</feature>
<proteinExistence type="predicted"/>
<dbReference type="Gene3D" id="3.30.420.10">
    <property type="entry name" value="Ribonuclease H-like superfamily/Ribonuclease H"/>
    <property type="match status" value="1"/>
</dbReference>
<dbReference type="GO" id="GO:0071897">
    <property type="term" value="P:DNA biosynthetic process"/>
    <property type="evidence" value="ECO:0007669"/>
    <property type="project" value="UniProtKB-ARBA"/>
</dbReference>
<dbReference type="CDD" id="cd01650">
    <property type="entry name" value="RT_nLTR_like"/>
    <property type="match status" value="1"/>
</dbReference>
<dbReference type="AlphaFoldDB" id="A0AAD7YP62"/>
<dbReference type="InterPro" id="IPR043502">
    <property type="entry name" value="DNA/RNA_pol_sf"/>
</dbReference>
<dbReference type="GO" id="GO:0004523">
    <property type="term" value="F:RNA-DNA hybrid ribonuclease activity"/>
    <property type="evidence" value="ECO:0007669"/>
    <property type="project" value="InterPro"/>
</dbReference>
<dbReference type="PROSITE" id="PS50879">
    <property type="entry name" value="RNASE_H_1"/>
    <property type="match status" value="1"/>
</dbReference>
<dbReference type="InterPro" id="IPR036397">
    <property type="entry name" value="RNaseH_sf"/>
</dbReference>